<dbReference type="Proteomes" id="UP000198615">
    <property type="component" value="Unassembled WGS sequence"/>
</dbReference>
<dbReference type="AlphaFoldDB" id="A0A8G2BI52"/>
<keyword evidence="3" id="KW-1003">Cell membrane</keyword>
<organism evidence="9 10">
    <name type="scientific">Thalassobaculum litoreum DSM 18839</name>
    <dbReference type="NCBI Taxonomy" id="1123362"/>
    <lineage>
        <taxon>Bacteria</taxon>
        <taxon>Pseudomonadati</taxon>
        <taxon>Pseudomonadota</taxon>
        <taxon>Alphaproteobacteria</taxon>
        <taxon>Rhodospirillales</taxon>
        <taxon>Thalassobaculaceae</taxon>
        <taxon>Thalassobaculum</taxon>
    </lineage>
</organism>
<evidence type="ECO:0000256" key="3">
    <source>
        <dbReference type="ARBA" id="ARBA00022475"/>
    </source>
</evidence>
<keyword evidence="10" id="KW-1185">Reference proteome</keyword>
<feature type="transmembrane region" description="Helical" evidence="7">
    <location>
        <begin position="79"/>
        <end position="98"/>
    </location>
</feature>
<dbReference type="PROSITE" id="PS50850">
    <property type="entry name" value="MFS"/>
    <property type="match status" value="1"/>
</dbReference>
<dbReference type="SUPFAM" id="SSF103473">
    <property type="entry name" value="MFS general substrate transporter"/>
    <property type="match status" value="1"/>
</dbReference>
<sequence length="414" mass="43053">MTDHPILRTLAHREYGLYTLGNGVSLIGMWVQRVALGWLTWELTHSATWLGAVAFADLFPSVLIGLVGGVAADRLDRTLVIFACQSLSMALAVLLGILTLSGNISVEVVVLMTFLNGMVIGFNQPSRLALVPRLVPRERITTAVAINSMVFNTARFIGPAVAGLVIVWADLGWAFIVNALSYLCLLASLVVIRTRNPSIGREGGVPRARRGLIGDIAEGMRYGASDPGLGPILLLHLVTAISVRAVTELLPGFADHVFGGGADTLAMMTSVTGVGAIIGGWMLAGRRQEGGLVPIVLVASIVVALSVLAVALSGSLWIALPALAVYGASMVAAGVGTQTIVQLAVPSDKVGRVLSLHGIIFRGGPAIGALAMGAAGDVVGLEPPVIFGCVAALAVIAVIWMRRRAISSAVDRAE</sequence>
<feature type="transmembrane region" description="Helical" evidence="7">
    <location>
        <begin position="20"/>
        <end position="41"/>
    </location>
</feature>
<feature type="domain" description="Major facilitator superfamily (MFS) profile" evidence="8">
    <location>
        <begin position="9"/>
        <end position="406"/>
    </location>
</feature>
<dbReference type="InterPro" id="IPR010290">
    <property type="entry name" value="TM_effector"/>
</dbReference>
<name>A0A8G2BI52_9PROT</name>
<dbReference type="CDD" id="cd06173">
    <property type="entry name" value="MFS_MefA_like"/>
    <property type="match status" value="1"/>
</dbReference>
<keyword evidence="5 7" id="KW-1133">Transmembrane helix</keyword>
<evidence type="ECO:0000256" key="7">
    <source>
        <dbReference type="SAM" id="Phobius"/>
    </source>
</evidence>
<evidence type="ECO:0000256" key="2">
    <source>
        <dbReference type="ARBA" id="ARBA00022448"/>
    </source>
</evidence>
<feature type="transmembrane region" description="Helical" evidence="7">
    <location>
        <begin position="144"/>
        <end position="167"/>
    </location>
</feature>
<keyword evidence="2" id="KW-0813">Transport</keyword>
<proteinExistence type="predicted"/>
<feature type="transmembrane region" description="Helical" evidence="7">
    <location>
        <begin position="265"/>
        <end position="284"/>
    </location>
</feature>
<dbReference type="GO" id="GO:0005886">
    <property type="term" value="C:plasma membrane"/>
    <property type="evidence" value="ECO:0007669"/>
    <property type="project" value="UniProtKB-SubCell"/>
</dbReference>
<evidence type="ECO:0000256" key="5">
    <source>
        <dbReference type="ARBA" id="ARBA00022989"/>
    </source>
</evidence>
<evidence type="ECO:0000256" key="1">
    <source>
        <dbReference type="ARBA" id="ARBA00004651"/>
    </source>
</evidence>
<evidence type="ECO:0000313" key="9">
    <source>
        <dbReference type="EMBL" id="SDF56664.1"/>
    </source>
</evidence>
<dbReference type="OrthoDB" id="9809918at2"/>
<evidence type="ECO:0000256" key="4">
    <source>
        <dbReference type="ARBA" id="ARBA00022692"/>
    </source>
</evidence>
<comment type="subcellular location">
    <subcellularLocation>
        <location evidence="1">Cell membrane</location>
        <topology evidence="1">Multi-pass membrane protein</topology>
    </subcellularLocation>
</comment>
<feature type="transmembrane region" description="Helical" evidence="7">
    <location>
        <begin position="353"/>
        <end position="373"/>
    </location>
</feature>
<feature type="transmembrane region" description="Helical" evidence="7">
    <location>
        <begin position="47"/>
        <end position="72"/>
    </location>
</feature>
<dbReference type="GO" id="GO:0022857">
    <property type="term" value="F:transmembrane transporter activity"/>
    <property type="evidence" value="ECO:0007669"/>
    <property type="project" value="InterPro"/>
</dbReference>
<gene>
    <name evidence="9" type="ORF">SAMN05660686_01693</name>
</gene>
<dbReference type="EMBL" id="FNBW01000004">
    <property type="protein sequence ID" value="SDF56664.1"/>
    <property type="molecule type" value="Genomic_DNA"/>
</dbReference>
<keyword evidence="6 7" id="KW-0472">Membrane</keyword>
<feature type="transmembrane region" description="Helical" evidence="7">
    <location>
        <begin position="228"/>
        <end position="245"/>
    </location>
</feature>
<dbReference type="InterPro" id="IPR036259">
    <property type="entry name" value="MFS_trans_sf"/>
</dbReference>
<evidence type="ECO:0000313" key="10">
    <source>
        <dbReference type="Proteomes" id="UP000198615"/>
    </source>
</evidence>
<feature type="transmembrane region" description="Helical" evidence="7">
    <location>
        <begin position="173"/>
        <end position="192"/>
    </location>
</feature>
<dbReference type="Gene3D" id="1.20.1250.20">
    <property type="entry name" value="MFS general substrate transporter like domains"/>
    <property type="match status" value="1"/>
</dbReference>
<dbReference type="InterPro" id="IPR020846">
    <property type="entry name" value="MFS_dom"/>
</dbReference>
<feature type="transmembrane region" description="Helical" evidence="7">
    <location>
        <begin position="291"/>
        <end position="312"/>
    </location>
</feature>
<feature type="transmembrane region" description="Helical" evidence="7">
    <location>
        <begin position="104"/>
        <end position="123"/>
    </location>
</feature>
<protein>
    <submittedName>
        <fullName evidence="9">Predicted arabinose efflux permease, MFS family</fullName>
    </submittedName>
</protein>
<dbReference type="Pfam" id="PF05977">
    <property type="entry name" value="MFS_3"/>
    <property type="match status" value="1"/>
</dbReference>
<keyword evidence="4 7" id="KW-0812">Transmembrane</keyword>
<accession>A0A8G2BI52</accession>
<evidence type="ECO:0000256" key="6">
    <source>
        <dbReference type="ARBA" id="ARBA00023136"/>
    </source>
</evidence>
<evidence type="ECO:0000259" key="8">
    <source>
        <dbReference type="PROSITE" id="PS50850"/>
    </source>
</evidence>
<feature type="transmembrane region" description="Helical" evidence="7">
    <location>
        <begin position="385"/>
        <end position="402"/>
    </location>
</feature>
<reference evidence="9 10" key="1">
    <citation type="submission" date="2016-10" db="EMBL/GenBank/DDBJ databases">
        <authorList>
            <person name="Varghese N."/>
            <person name="Submissions S."/>
        </authorList>
    </citation>
    <scope>NUCLEOTIDE SEQUENCE [LARGE SCALE GENOMIC DNA]</scope>
    <source>
        <strain evidence="9 10">DSM 18839</strain>
    </source>
</reference>
<dbReference type="PANTHER" id="PTHR23513">
    <property type="entry name" value="INTEGRAL MEMBRANE EFFLUX PROTEIN-RELATED"/>
    <property type="match status" value="1"/>
</dbReference>
<dbReference type="PANTHER" id="PTHR23513:SF11">
    <property type="entry name" value="STAPHYLOFERRIN A TRANSPORTER"/>
    <property type="match status" value="1"/>
</dbReference>
<feature type="transmembrane region" description="Helical" evidence="7">
    <location>
        <begin position="318"/>
        <end position="341"/>
    </location>
</feature>
<dbReference type="RefSeq" id="WP_093149575.1">
    <property type="nucleotide sequence ID" value="NZ_FNBW01000004.1"/>
</dbReference>
<comment type="caution">
    <text evidence="9">The sequence shown here is derived from an EMBL/GenBank/DDBJ whole genome shotgun (WGS) entry which is preliminary data.</text>
</comment>